<comment type="function">
    <text evidence="6">Catalyzes the condensation of carbamoyl phosphate and aspartate to form carbamoyl aspartate and inorganic phosphate, the committed step in the de novo pyrimidine nucleotide biosynthesis pathway.</text>
</comment>
<dbReference type="Pfam" id="PF00185">
    <property type="entry name" value="OTCace"/>
    <property type="match status" value="1"/>
</dbReference>
<organism evidence="11 12">
    <name type="scientific">Geodia barretti</name>
    <name type="common">Barrett's horny sponge</name>
    <dbReference type="NCBI Taxonomy" id="519541"/>
    <lineage>
        <taxon>Eukaryota</taxon>
        <taxon>Metazoa</taxon>
        <taxon>Porifera</taxon>
        <taxon>Demospongiae</taxon>
        <taxon>Heteroscleromorpha</taxon>
        <taxon>Tetractinellida</taxon>
        <taxon>Astrophorina</taxon>
        <taxon>Geodiidae</taxon>
        <taxon>Geodia</taxon>
    </lineage>
</organism>
<evidence type="ECO:0000256" key="7">
    <source>
        <dbReference type="ARBA" id="ARBA00048859"/>
    </source>
</evidence>
<keyword evidence="5" id="KW-0665">Pyrimidine biosynthesis</keyword>
<sequence>MEPSTRTQASFQLAAKRLSAEPLAFVPKFSSLSKGETFLDTARTLASMAPDIVVVRSRESGASHVLAREIPTAQIVNAGDGISEHPTQALLDAFTIRERLGRIAGVRVTIIGDLLHSRVFRSNARLLTMLGAEVRCCGPPTLVPPGLDRLGVRSLLHIAEALEGAEAVMVLRIQHERMHASYIPTEREYYREFGVTSERLALTDSAIVLHPGPLNRGVEISSEVADGPQSVILDQVRNGVAVRMAVLAEIARSSPRSHKTDG</sequence>
<evidence type="ECO:0000313" key="12">
    <source>
        <dbReference type="Proteomes" id="UP001174909"/>
    </source>
</evidence>
<dbReference type="GO" id="GO:0006221">
    <property type="term" value="P:pyrimidine nucleotide biosynthetic process"/>
    <property type="evidence" value="ECO:0007669"/>
    <property type="project" value="UniProtKB-KW"/>
</dbReference>
<dbReference type="InterPro" id="IPR006131">
    <property type="entry name" value="Asp_carbamoyltransf_Asp/Orn-bd"/>
</dbReference>
<dbReference type="GO" id="GO:0004070">
    <property type="term" value="F:aspartate carbamoyltransferase activity"/>
    <property type="evidence" value="ECO:0007669"/>
    <property type="project" value="UniProtKB-EC"/>
</dbReference>
<evidence type="ECO:0000256" key="5">
    <source>
        <dbReference type="ARBA" id="ARBA00022975"/>
    </source>
</evidence>
<dbReference type="PRINTS" id="PR00101">
    <property type="entry name" value="ATCASE"/>
</dbReference>
<dbReference type="EMBL" id="CASHTH010001945">
    <property type="protein sequence ID" value="CAI8022301.1"/>
    <property type="molecule type" value="Genomic_DNA"/>
</dbReference>
<evidence type="ECO:0000313" key="11">
    <source>
        <dbReference type="EMBL" id="CAI8022301.1"/>
    </source>
</evidence>
<dbReference type="GO" id="GO:0005829">
    <property type="term" value="C:cytosol"/>
    <property type="evidence" value="ECO:0007669"/>
    <property type="project" value="TreeGrafter"/>
</dbReference>
<dbReference type="PANTHER" id="PTHR45753:SF6">
    <property type="entry name" value="ASPARTATE CARBAMOYLTRANSFERASE"/>
    <property type="match status" value="1"/>
</dbReference>
<reference evidence="11" key="1">
    <citation type="submission" date="2023-03" db="EMBL/GenBank/DDBJ databases">
        <authorList>
            <person name="Steffen K."/>
            <person name="Cardenas P."/>
        </authorList>
    </citation>
    <scope>NUCLEOTIDE SEQUENCE</scope>
</reference>
<comment type="catalytic activity">
    <reaction evidence="7">
        <text>carbamoyl phosphate + L-aspartate = N-carbamoyl-L-aspartate + phosphate + H(+)</text>
        <dbReference type="Rhea" id="RHEA:20013"/>
        <dbReference type="ChEBI" id="CHEBI:15378"/>
        <dbReference type="ChEBI" id="CHEBI:29991"/>
        <dbReference type="ChEBI" id="CHEBI:32814"/>
        <dbReference type="ChEBI" id="CHEBI:43474"/>
        <dbReference type="ChEBI" id="CHEBI:58228"/>
        <dbReference type="EC" id="2.1.3.2"/>
    </reaction>
</comment>
<dbReference type="AlphaFoldDB" id="A0AA35WMH0"/>
<dbReference type="Proteomes" id="UP001174909">
    <property type="component" value="Unassembled WGS sequence"/>
</dbReference>
<dbReference type="NCBIfam" id="TIGR00670">
    <property type="entry name" value="asp_carb_tr"/>
    <property type="match status" value="1"/>
</dbReference>
<dbReference type="GO" id="GO:0016597">
    <property type="term" value="F:amino acid binding"/>
    <property type="evidence" value="ECO:0007669"/>
    <property type="project" value="InterPro"/>
</dbReference>
<dbReference type="FunFam" id="3.40.50.1370:FF:000007">
    <property type="entry name" value="Aspartate carbamoyltransferase"/>
    <property type="match status" value="1"/>
</dbReference>
<keyword evidence="4 8" id="KW-0808">Transferase</keyword>
<dbReference type="InterPro" id="IPR002082">
    <property type="entry name" value="Asp_carbamoyltransf"/>
</dbReference>
<accession>A0AA35WMH0</accession>
<gene>
    <name evidence="11" type="ORF">GBAR_LOCUS13116</name>
</gene>
<dbReference type="PANTHER" id="PTHR45753">
    <property type="entry name" value="ORNITHINE CARBAMOYLTRANSFERASE, MITOCHONDRIAL"/>
    <property type="match status" value="1"/>
</dbReference>
<comment type="similarity">
    <text evidence="2">Belongs to the aspartate/ornithine carbamoyltransferase superfamily. ATCase family.</text>
</comment>
<proteinExistence type="inferred from homology"/>
<name>A0AA35WMH0_GEOBA</name>
<evidence type="ECO:0000256" key="4">
    <source>
        <dbReference type="ARBA" id="ARBA00022679"/>
    </source>
</evidence>
<dbReference type="InterPro" id="IPR036901">
    <property type="entry name" value="Asp/Orn_carbamoylTrfase_sf"/>
</dbReference>
<dbReference type="Gene3D" id="3.40.50.1370">
    <property type="entry name" value="Aspartate/ornithine carbamoyltransferase"/>
    <property type="match status" value="2"/>
</dbReference>
<dbReference type="GO" id="GO:0006207">
    <property type="term" value="P:'de novo' pyrimidine nucleobase biosynthetic process"/>
    <property type="evidence" value="ECO:0007669"/>
    <property type="project" value="InterPro"/>
</dbReference>
<comment type="caution">
    <text evidence="11">The sequence shown here is derived from an EMBL/GenBank/DDBJ whole genome shotgun (WGS) entry which is preliminary data.</text>
</comment>
<protein>
    <recommendedName>
        <fullName evidence="3">aspartate carbamoyltransferase</fullName>
        <ecNumber evidence="3">2.1.3.2</ecNumber>
    </recommendedName>
</protein>
<dbReference type="InterPro" id="IPR006132">
    <property type="entry name" value="Asp/Orn_carbamoyltranf_P-bd"/>
</dbReference>
<evidence type="ECO:0000256" key="8">
    <source>
        <dbReference type="RuleBase" id="RU003634"/>
    </source>
</evidence>
<dbReference type="NCBIfam" id="NF002032">
    <property type="entry name" value="PRK00856.1"/>
    <property type="match status" value="1"/>
</dbReference>
<feature type="domain" description="Aspartate/ornithine carbamoyltransferase carbamoyl-P binding" evidence="10">
    <location>
        <begin position="2"/>
        <end position="98"/>
    </location>
</feature>
<evidence type="ECO:0000256" key="6">
    <source>
        <dbReference type="ARBA" id="ARBA00043884"/>
    </source>
</evidence>
<dbReference type="GO" id="GO:0006520">
    <property type="term" value="P:amino acid metabolic process"/>
    <property type="evidence" value="ECO:0007669"/>
    <property type="project" value="InterPro"/>
</dbReference>
<dbReference type="SUPFAM" id="SSF53671">
    <property type="entry name" value="Aspartate/ornithine carbamoyltransferase"/>
    <property type="match status" value="1"/>
</dbReference>
<feature type="domain" description="Aspartate/ornithine carbamoyltransferase Asp/Orn-binding" evidence="9">
    <location>
        <begin position="105"/>
        <end position="248"/>
    </location>
</feature>
<keyword evidence="12" id="KW-1185">Reference proteome</keyword>
<dbReference type="Pfam" id="PF02729">
    <property type="entry name" value="OTCace_N"/>
    <property type="match status" value="1"/>
</dbReference>
<evidence type="ECO:0000256" key="3">
    <source>
        <dbReference type="ARBA" id="ARBA00013008"/>
    </source>
</evidence>
<evidence type="ECO:0000259" key="10">
    <source>
        <dbReference type="Pfam" id="PF02729"/>
    </source>
</evidence>
<dbReference type="InterPro" id="IPR006130">
    <property type="entry name" value="Asp/Orn_carbamoylTrfase"/>
</dbReference>
<evidence type="ECO:0000256" key="1">
    <source>
        <dbReference type="ARBA" id="ARBA00004852"/>
    </source>
</evidence>
<comment type="pathway">
    <text evidence="1">Pyrimidine metabolism; UMP biosynthesis via de novo pathway; (S)-dihydroorotate from bicarbonate: step 2/3.</text>
</comment>
<evidence type="ECO:0000256" key="2">
    <source>
        <dbReference type="ARBA" id="ARBA00008896"/>
    </source>
</evidence>
<evidence type="ECO:0000259" key="9">
    <source>
        <dbReference type="Pfam" id="PF00185"/>
    </source>
</evidence>
<dbReference type="PRINTS" id="PR00100">
    <property type="entry name" value="AOTCASE"/>
</dbReference>
<dbReference type="EC" id="2.1.3.2" evidence="3"/>